<dbReference type="Proteomes" id="UP000192342">
    <property type="component" value="Unassembled WGS sequence"/>
</dbReference>
<name>A0A1Y1SEF1_9GAMM</name>
<dbReference type="AlphaFoldDB" id="A0A1Y1SEF1"/>
<organism evidence="2 3">
    <name type="scientific">Oceanococcus atlanticus</name>
    <dbReference type="NCBI Taxonomy" id="1317117"/>
    <lineage>
        <taxon>Bacteria</taxon>
        <taxon>Pseudomonadati</taxon>
        <taxon>Pseudomonadota</taxon>
        <taxon>Gammaproteobacteria</taxon>
        <taxon>Chromatiales</taxon>
        <taxon>Oceanococcaceae</taxon>
        <taxon>Oceanococcus</taxon>
    </lineage>
</organism>
<protein>
    <submittedName>
        <fullName evidence="2">Lipoprotein</fullName>
    </submittedName>
</protein>
<dbReference type="STRING" id="1317117.ATO7_10057"/>
<reference evidence="2 3" key="1">
    <citation type="submission" date="2013-04" db="EMBL/GenBank/DDBJ databases">
        <title>Oceanococcus atlanticus 22II-S10r2 Genome Sequencing.</title>
        <authorList>
            <person name="Lai Q."/>
            <person name="Li G."/>
            <person name="Shao Z."/>
        </authorList>
    </citation>
    <scope>NUCLEOTIDE SEQUENCE [LARGE SCALE GENOMIC DNA]</scope>
    <source>
        <strain evidence="2 3">22II-S10r2</strain>
    </source>
</reference>
<dbReference type="InterPro" id="IPR019198">
    <property type="entry name" value="Beta_propeller_containing"/>
</dbReference>
<keyword evidence="2" id="KW-0449">Lipoprotein</keyword>
<accession>A0A1Y1SEF1</accession>
<gene>
    <name evidence="2" type="ORF">ATO7_10057</name>
</gene>
<proteinExistence type="predicted"/>
<dbReference type="OrthoDB" id="9778998at2"/>
<evidence type="ECO:0000256" key="1">
    <source>
        <dbReference type="SAM" id="MobiDB-lite"/>
    </source>
</evidence>
<feature type="region of interest" description="Disordered" evidence="1">
    <location>
        <begin position="99"/>
        <end position="121"/>
    </location>
</feature>
<keyword evidence="3" id="KW-1185">Reference proteome</keyword>
<evidence type="ECO:0000313" key="2">
    <source>
        <dbReference type="EMBL" id="ORE87377.1"/>
    </source>
</evidence>
<dbReference type="RefSeq" id="WP_158523154.1">
    <property type="nucleotide sequence ID" value="NZ_AQQV01000002.1"/>
</dbReference>
<evidence type="ECO:0000313" key="3">
    <source>
        <dbReference type="Proteomes" id="UP000192342"/>
    </source>
</evidence>
<dbReference type="Pfam" id="PF09826">
    <property type="entry name" value="Beta_propel"/>
    <property type="match status" value="1"/>
</dbReference>
<dbReference type="SUPFAM" id="SSF75011">
    <property type="entry name" value="3-carboxy-cis,cis-mucoante lactonizing enzyme"/>
    <property type="match status" value="1"/>
</dbReference>
<sequence length="740" mass="79786">MEGLRKVIVAGAFAVLASACGGGDSGQLPTPSAAPDNTDTPKTQLQQQAFASCAAFKDYYAQALAEEYFSGYSYNRNCFGCEPATLEAVDFAQGDAVAAPAAPEAAPQREVSDTNTQEAGVDEADIIETSPDGQTLYVLRREARELLVIDISDVNNLNILARLALSETRQPSGMFLDAENQRLAIILTPGYIYYLDAPAVSDAGFVGPAGKSSIAPPDFEDATEVRFFDVSDRSNPRALESLLLDGQFVDARRIGARIHLVTQFGLPYPASLYDNENFHTLAYEEYPRAYADQDQARMDALKPQIRALIEQAVAALPAEDLLPRLGTEASGMQPLACTQIQHPSVSTRMGLLMISSIDSDGSALSTLGSINNAWQLYASAQALYLSQHSGGWWFDPQQTQQTAIYRYDISNGSAEPGGLGLVDGWLGNRYQMSEFEDHLRVVTTEARPGADAQDRWVNHHHLSVLSTTNMTLSGQVEDFVDVSEKPRETIRATRFVGNKGYVVTFEQIDPLFTFDLSDPAAPLKVGELEIPGFSSYMHPLGDDHLLTIGRNAGDNGVGSGRAFQLQIFDVSDLAQPQLVASAEPALGSNDYAFSLAEHDPHAFTFSQTAALLDLNDLSGVLSIPVQIAAAESSDALSGFIAYRIGVQGSEASIDEYARIDHKDSGDNGQGCPPNADELPPEGCNGFAPVIYNEPLRSVIIQDTAELLATTTLLTLSSSYLKVLDASADTPRESDTLDLRP</sequence>
<dbReference type="EMBL" id="AQQV01000002">
    <property type="protein sequence ID" value="ORE87377.1"/>
    <property type="molecule type" value="Genomic_DNA"/>
</dbReference>
<comment type="caution">
    <text evidence="2">The sequence shown here is derived from an EMBL/GenBank/DDBJ whole genome shotgun (WGS) entry which is preliminary data.</text>
</comment>
<dbReference type="PROSITE" id="PS51257">
    <property type="entry name" value="PROKAR_LIPOPROTEIN"/>
    <property type="match status" value="1"/>
</dbReference>